<dbReference type="Proteomes" id="UP000318437">
    <property type="component" value="Unassembled WGS sequence"/>
</dbReference>
<evidence type="ECO:0000313" key="2">
    <source>
        <dbReference type="EMBL" id="TWU23724.1"/>
    </source>
</evidence>
<comment type="caution">
    <text evidence="2">The sequence shown here is derived from an EMBL/GenBank/DDBJ whole genome shotgun (WGS) entry which is preliminary data.</text>
</comment>
<reference evidence="2 3" key="1">
    <citation type="submission" date="2019-02" db="EMBL/GenBank/DDBJ databases">
        <title>Deep-cultivation of Planctomycetes and their phenomic and genomic characterization uncovers novel biology.</title>
        <authorList>
            <person name="Wiegand S."/>
            <person name="Jogler M."/>
            <person name="Boedeker C."/>
            <person name="Pinto D."/>
            <person name="Vollmers J."/>
            <person name="Rivas-Marin E."/>
            <person name="Kohn T."/>
            <person name="Peeters S.H."/>
            <person name="Heuer A."/>
            <person name="Rast P."/>
            <person name="Oberbeckmann S."/>
            <person name="Bunk B."/>
            <person name="Jeske O."/>
            <person name="Meyerdierks A."/>
            <person name="Storesund J.E."/>
            <person name="Kallscheuer N."/>
            <person name="Luecker S."/>
            <person name="Lage O.M."/>
            <person name="Pohl T."/>
            <person name="Merkel B.J."/>
            <person name="Hornburger P."/>
            <person name="Mueller R.-W."/>
            <person name="Bruemmer F."/>
            <person name="Labrenz M."/>
            <person name="Spormann A.M."/>
            <person name="Op Den Camp H."/>
            <person name="Overmann J."/>
            <person name="Amann R."/>
            <person name="Jetten M.S.M."/>
            <person name="Mascher T."/>
            <person name="Medema M.H."/>
            <person name="Devos D.P."/>
            <person name="Kaster A.-K."/>
            <person name="Ovreas L."/>
            <person name="Rohde M."/>
            <person name="Galperin M.Y."/>
            <person name="Jogler C."/>
        </authorList>
    </citation>
    <scope>NUCLEOTIDE SEQUENCE [LARGE SCALE GENOMIC DNA]</scope>
    <source>
        <strain evidence="2 3">Pla144</strain>
    </source>
</reference>
<dbReference type="InterPro" id="IPR011446">
    <property type="entry name" value="BBP7"/>
</dbReference>
<feature type="chain" id="PRO_5023045475" evidence="1">
    <location>
        <begin position="26"/>
        <end position="548"/>
    </location>
</feature>
<dbReference type="AlphaFoldDB" id="A0A5C6CJQ7"/>
<keyword evidence="1" id="KW-0732">Signal</keyword>
<dbReference type="OrthoDB" id="256641at2"/>
<dbReference type="EMBL" id="SJPS01000006">
    <property type="protein sequence ID" value="TWU23724.1"/>
    <property type="molecule type" value="Genomic_DNA"/>
</dbReference>
<organism evidence="2 3">
    <name type="scientific">Bythopirellula polymerisocia</name>
    <dbReference type="NCBI Taxonomy" id="2528003"/>
    <lineage>
        <taxon>Bacteria</taxon>
        <taxon>Pseudomonadati</taxon>
        <taxon>Planctomycetota</taxon>
        <taxon>Planctomycetia</taxon>
        <taxon>Pirellulales</taxon>
        <taxon>Lacipirellulaceae</taxon>
        <taxon>Bythopirellula</taxon>
    </lineage>
</organism>
<dbReference type="RefSeq" id="WP_146452209.1">
    <property type="nucleotide sequence ID" value="NZ_SJPS01000006.1"/>
</dbReference>
<evidence type="ECO:0000256" key="1">
    <source>
        <dbReference type="SAM" id="SignalP"/>
    </source>
</evidence>
<name>A0A5C6CJQ7_9BACT</name>
<proteinExistence type="predicted"/>
<accession>A0A5C6CJQ7</accession>
<sequence length="548" mass="60938" precursor="true">MTAPKIINWVAASLLITMSTAVSQAQIHHELPLEGPNPTPLLLDNPNHDLQFFAPVDFDFECRPIRQQCGYFFGYEKVFWAVTGQRITVGDPNLFVESELIYGDSPFSFGEVPQQYQINNSIQDAPPSAKFGSGTRYEFGYYQGQNGWSIGILDGPEINHYERYGFQELDIPNTLPIIPQVGNNLTDIFDPNFLNYGFDFVNFAPYFLGVPGTGSNDFATSRYGWGSVHVNFRTPQDFLKGFVDYNVNIPNDQPGSSQSENRFGPGRNVVVANIVISADGTPSIDLVVVDSGGDGQADDLNGNNVTFFVVSVLDEDGEEIIIGNGIDYDDLHTFNVSFERFEVRNFTESDGIELMKTVQLDNRHLPVSRQGEFVELSCGLRYFRLNDEFTFDGDGGILGRTYATTGAENQIVGPQVRGRWSKQRGRWNLGLDGRFMFGYNIQDQTQNGAIGEDLQPGAVNSPIFAQPHAVNYGRQQQNFSPMAEIRVDGSYQITKSIAAKLGYTGMFIDNITRASETVNWFIPDLGILRGGEQDVLINGVDFGFEAVF</sequence>
<dbReference type="Pfam" id="PF07585">
    <property type="entry name" value="BBP7"/>
    <property type="match status" value="1"/>
</dbReference>
<protein>
    <submittedName>
        <fullName evidence="2">Uncharacterized protein</fullName>
    </submittedName>
</protein>
<keyword evidence="3" id="KW-1185">Reference proteome</keyword>
<gene>
    <name evidence="2" type="ORF">Pla144_38990</name>
</gene>
<evidence type="ECO:0000313" key="3">
    <source>
        <dbReference type="Proteomes" id="UP000318437"/>
    </source>
</evidence>
<feature type="signal peptide" evidence="1">
    <location>
        <begin position="1"/>
        <end position="25"/>
    </location>
</feature>